<dbReference type="Proteomes" id="UP001597546">
    <property type="component" value="Unassembled WGS sequence"/>
</dbReference>
<dbReference type="RefSeq" id="WP_379047949.1">
    <property type="nucleotide sequence ID" value="NZ_JBHSKW010000069.1"/>
</dbReference>
<evidence type="ECO:0000259" key="1">
    <source>
        <dbReference type="Pfam" id="PF04151"/>
    </source>
</evidence>
<dbReference type="Gene3D" id="2.60.120.380">
    <property type="match status" value="1"/>
</dbReference>
<dbReference type="Pfam" id="PF07819">
    <property type="entry name" value="PGAP1"/>
    <property type="match status" value="1"/>
</dbReference>
<name>A0ABW5TV07_9SPHI</name>
<organism evidence="4 5">
    <name type="scientific">Pedobacter alpinus</name>
    <dbReference type="NCBI Taxonomy" id="1590643"/>
    <lineage>
        <taxon>Bacteria</taxon>
        <taxon>Pseudomonadati</taxon>
        <taxon>Bacteroidota</taxon>
        <taxon>Sphingobacteriia</taxon>
        <taxon>Sphingobacteriales</taxon>
        <taxon>Sphingobacteriaceae</taxon>
        <taxon>Pedobacter</taxon>
    </lineage>
</organism>
<dbReference type="InterPro" id="IPR026444">
    <property type="entry name" value="Secre_tail"/>
</dbReference>
<evidence type="ECO:0000313" key="5">
    <source>
        <dbReference type="Proteomes" id="UP001597546"/>
    </source>
</evidence>
<sequence length="1145" mass="125270">MKKQNILRILITVILFLCLKTIVLAQPIGSNMYNPVNVGSLNVGNSYNDTKSNSTTNGFGNNIGQPSDDIFYKFTLPVAAKVNLSHCASGFDTYMHLLDVNGNTIASNDDNGPLCSGLKSSISISLAAGTYFLVSEGYGSNSGNITTTIAMSTQNNSNLSYTETVDSLFQHLDKTGASTGILYDRVLPIASLQDFNFSNSDTSSHWHFIQSYSEIIRATYNPSNTWLTVNDLKDLATSAKIESKIAIGLGNYQFNVIDSNAISNGLIQMIDSMYYDVPGRSNHPYLSIHSFIASPLVDSVKTLSVKYDFSSNYVINIGNIALNSLQVDFGDGNGLINVALNDSISINYTSSGYKYLKFIANFSDNSSIITYGTVKVIGEPQVYLKANSTLTTLCSSPNTQLKFWSDLTFQGYDETTATKGYGEATIYYATNGSCDGVIRKPIIVVDGFDPGDKQDADKLYKTYLDRDIPGTPSFATSLRANGHDIIVLNFPEYKVGTRLSNGRIIPVSRDGGADFIERNARVLMTLINKINTLKEGNEKLIIIGPSMGGLISRYALTYMEQVLNTPHQTKLWISFDSPHQGANIPIGDQWFLDYYARNTGSEELIANRDDKISSIAAKQMLVHHFLSNSEAPAGAPNFRNQFLTTINNLGFPEGDVGTQFRKIALIDGSLGGTETNSPEQKAFTFDIRRRKSIGFLGIRWRTWTAGSAKMYFTPSYGNTSKTVLESSMIGNSSSNYKASNPPNSSGYDVAPGGTYNTQGILYDEGNKSVSSLLLNFAFDFEARFYSVVRDHSFINTKSALAFSGSNQNLSENVSARNLVCTLETPFDSYFGSFNTNREHVELWSEAVDWITEEINGNPQLPSVNTYGYNGEIVGNSSVCSNTTFNLINSPNVAVTWSVSNGLSIVSSTNNSIEVTRNTAVNDPNSSIEATLGGCYSTSQPIKKFVTTNIDVNQILYAVLEPTSLDYGGIICKDRTTKIQVTSNGQDISNIYFQWGSDTPGWGVGTLDTYGQLIDIYPPSGNVGNSPASFYAEFGSDECGSMGYYFFTVNVTNCLGGFNRAVSNFQLYPNPANNEVNIVSEDLEKNPTILKQINLLNSQGIIVKSTSIKSGENSTILETKEIPNGTYYLHLIEGKETIKKQIIIQH</sequence>
<dbReference type="NCBIfam" id="TIGR04183">
    <property type="entry name" value="Por_Secre_tail"/>
    <property type="match status" value="1"/>
</dbReference>
<dbReference type="Gene3D" id="3.40.50.1820">
    <property type="entry name" value="alpha/beta hydrolase"/>
    <property type="match status" value="1"/>
</dbReference>
<feature type="domain" description="Secretion system C-terminal sorting" evidence="3">
    <location>
        <begin position="1066"/>
        <end position="1142"/>
    </location>
</feature>
<dbReference type="InterPro" id="IPR012908">
    <property type="entry name" value="PGAP1-ab_dom-like"/>
</dbReference>
<keyword evidence="5" id="KW-1185">Reference proteome</keyword>
<feature type="domain" description="Peptidase C-terminal archaeal/bacterial" evidence="1">
    <location>
        <begin position="71"/>
        <end position="133"/>
    </location>
</feature>
<dbReference type="EMBL" id="JBHULV010000050">
    <property type="protein sequence ID" value="MFD2732946.1"/>
    <property type="molecule type" value="Genomic_DNA"/>
</dbReference>
<dbReference type="SUPFAM" id="SSF53474">
    <property type="entry name" value="alpha/beta-Hydrolases"/>
    <property type="match status" value="1"/>
</dbReference>
<reference evidence="5" key="1">
    <citation type="journal article" date="2019" name="Int. J. Syst. Evol. Microbiol.">
        <title>The Global Catalogue of Microorganisms (GCM) 10K type strain sequencing project: providing services to taxonomists for standard genome sequencing and annotation.</title>
        <authorList>
            <consortium name="The Broad Institute Genomics Platform"/>
            <consortium name="The Broad Institute Genome Sequencing Center for Infectious Disease"/>
            <person name="Wu L."/>
            <person name="Ma J."/>
        </authorList>
    </citation>
    <scope>NUCLEOTIDE SEQUENCE [LARGE SCALE GENOMIC DNA]</scope>
    <source>
        <strain evidence="5">KCTC 42456</strain>
    </source>
</reference>
<dbReference type="InterPro" id="IPR029058">
    <property type="entry name" value="AB_hydrolase_fold"/>
</dbReference>
<protein>
    <submittedName>
        <fullName evidence="4">T9SS type A sorting domain-containing protein</fullName>
    </submittedName>
</protein>
<evidence type="ECO:0000313" key="4">
    <source>
        <dbReference type="EMBL" id="MFD2732946.1"/>
    </source>
</evidence>
<proteinExistence type="predicted"/>
<evidence type="ECO:0000259" key="2">
    <source>
        <dbReference type="Pfam" id="PF07819"/>
    </source>
</evidence>
<feature type="domain" description="GPI inositol-deacylase PGAP1-like alpha/beta" evidence="2">
    <location>
        <begin position="516"/>
        <end position="597"/>
    </location>
</feature>
<gene>
    <name evidence="4" type="ORF">ACFSSE_14645</name>
</gene>
<dbReference type="Pfam" id="PF04151">
    <property type="entry name" value="PPC"/>
    <property type="match status" value="1"/>
</dbReference>
<comment type="caution">
    <text evidence="4">The sequence shown here is derived from an EMBL/GenBank/DDBJ whole genome shotgun (WGS) entry which is preliminary data.</text>
</comment>
<dbReference type="Pfam" id="PF18962">
    <property type="entry name" value="Por_Secre_tail"/>
    <property type="match status" value="1"/>
</dbReference>
<evidence type="ECO:0000259" key="3">
    <source>
        <dbReference type="Pfam" id="PF18962"/>
    </source>
</evidence>
<accession>A0ABW5TV07</accession>
<dbReference type="InterPro" id="IPR007280">
    <property type="entry name" value="Peptidase_C_arc/bac"/>
</dbReference>